<dbReference type="PANTHER" id="PTHR19229:SF250">
    <property type="entry name" value="ABC TRANSPORTER DOMAIN-CONTAINING PROTEIN-RELATED"/>
    <property type="match status" value="1"/>
</dbReference>
<evidence type="ECO:0000313" key="13">
    <source>
        <dbReference type="EMBL" id="SSX20463.1"/>
    </source>
</evidence>
<evidence type="ECO:0000256" key="10">
    <source>
        <dbReference type="SAM" id="Phobius"/>
    </source>
</evidence>
<evidence type="ECO:0000256" key="1">
    <source>
        <dbReference type="ARBA" id="ARBA00004141"/>
    </source>
</evidence>
<dbReference type="InterPro" id="IPR003439">
    <property type="entry name" value="ABC_transporter-like_ATP-bd"/>
</dbReference>
<dbReference type="InterPro" id="IPR027417">
    <property type="entry name" value="P-loop_NTPase"/>
</dbReference>
<dbReference type="PROSITE" id="PS00211">
    <property type="entry name" value="ABC_TRANSPORTER_1"/>
    <property type="match status" value="1"/>
</dbReference>
<feature type="transmembrane region" description="Helical" evidence="10">
    <location>
        <begin position="368"/>
        <end position="386"/>
    </location>
</feature>
<feature type="transmembrane region" description="Helical" evidence="10">
    <location>
        <begin position="266"/>
        <end position="288"/>
    </location>
</feature>
<dbReference type="OMA" id="NFGMSIS"/>
<dbReference type="Pfam" id="PF12698">
    <property type="entry name" value="ABC2_membrane_3"/>
    <property type="match status" value="2"/>
</dbReference>
<feature type="transmembrane region" description="Helical" evidence="10">
    <location>
        <begin position="1037"/>
        <end position="1057"/>
    </location>
</feature>
<dbReference type="SMART" id="SM00382">
    <property type="entry name" value="AAA"/>
    <property type="match status" value="2"/>
</dbReference>
<dbReference type="InterPro" id="IPR056264">
    <property type="entry name" value="R2_ABCA1-4-like"/>
</dbReference>
<evidence type="ECO:0000259" key="11">
    <source>
        <dbReference type="PROSITE" id="PS50893"/>
    </source>
</evidence>
<evidence type="ECO:0000256" key="3">
    <source>
        <dbReference type="ARBA" id="ARBA00022448"/>
    </source>
</evidence>
<feature type="transmembrane region" description="Helical" evidence="10">
    <location>
        <begin position="343"/>
        <end position="362"/>
    </location>
</feature>
<dbReference type="InterPro" id="IPR026082">
    <property type="entry name" value="ABCA"/>
</dbReference>
<feature type="transmembrane region" description="Helical" evidence="10">
    <location>
        <begin position="308"/>
        <end position="331"/>
    </location>
</feature>
<accession>A0A336LUW2</accession>
<evidence type="ECO:0000256" key="2">
    <source>
        <dbReference type="ARBA" id="ARBA00008869"/>
    </source>
</evidence>
<dbReference type="InterPro" id="IPR003593">
    <property type="entry name" value="AAA+_ATPase"/>
</dbReference>
<keyword evidence="5" id="KW-0677">Repeat</keyword>
<feature type="transmembrane region" description="Helical" evidence="10">
    <location>
        <begin position="1153"/>
        <end position="1171"/>
    </location>
</feature>
<dbReference type="SUPFAM" id="SSF52540">
    <property type="entry name" value="P-loop containing nucleoside triphosphate hydrolases"/>
    <property type="match status" value="2"/>
</dbReference>
<feature type="transmembrane region" description="Helical" evidence="10">
    <location>
        <begin position="410"/>
        <end position="433"/>
    </location>
</feature>
<keyword evidence="9 10" id="KW-0472">Membrane</keyword>
<sequence>MLSKWEKFCLLFWKNCLLQKRRPLSTIFEILMPFILIVLMIFMRSKSVPIEFKEPEYYRPVNLNETNYISYNLAFAPNTRDAQRLMDVTLKKFLRVGPKPIKSFISGIDMDNFLKQNNDYVGIEIESEYEFDRPFTLNYSVRFPSELKEQQGTWATDLRFLSPILGYPESPYLQEGFVAIQHALFQGFMLLKVESGPSFSMQIQKFPKPPHIFDPFMIQSEATFSLIIVIGFFYSCLVLLQFVMIEKETQMKETMKVMGVEYKLHWYAWFAKYFAFYAIISFVMIILMKIKFFPSNPVTVLNYSGFTVLWTFMLLYSISAICFTFMMSVFFKKSNTAGSVASFIWFLSYFPFSMIQSNFASIGFFRKLISSLFCNSAVGIGFMFIMKREGSMQGLQWSNLFKRVIPDEPYSVGVAAIMLIFDSLLYIAITIYVEEVLPGDYGIPKKWNYIFQKSFWRKDDTSINEGSTVDLENQLIDPVYDTADTEPGTPGLRAGIETKNLRKAYGVKAVVKGLTMKMYENQITVLLGHNGAGKTSVFNMLTGMMPPSGGTATVNGFDIKEDLQQVQSSLGICPQHNVLFESLTVGEHIQFFGRLKGVQDTEIEKEVERYAELLQLDPNIQAKNLSGGMKRKLSIGVALCGDSKIILCDEPSSGVDPAARRMLWDLLSRAKRDRTILISSHFMDEADILGDRIAIMSDGELRAVGSSFYLKKKYGAGYHLICVKSKYCSVEEVTKFLSKYVPNITVENDIGSELSYQLSEKYIPVFRDMLVDLEENAKDIGIDSYGISFATLQEVFMKIGTENADEWMAKHTDGLYTPNGKHIDDELLPELVYETGKKLQLYQLEALFRKKIIYSIRNWQSIVLQIIVPVFYVLFTLIVYKSLLRMTILPGLHLTPDAYDRSTALLERNSFDYTTSKYSRIAQDYIDLFHSDYSTNLEETSEDMSQYFLSEAEDLENEVNTRYLFGATSASRSKHVIAWYNPKAIHSLPISIGLIHNAILQDKDPRLFVTVKNHPIAYRPKENKSVDDLTKDISFQLILNLTFSMIFVSAFYVIPYVKERAIKSKLLQLISGVRIYSYWIVAFICDFIVFGIVIFVSLTLIFAYQEPGWKTSEEFVRCIIVCLVFIWAILPITYISSLIFTIPIAGFSKLSSAYIYTSIIPFILVFFLDALQFKDISSTIRNLFILVPHFAFSDALSGLNQVKKEGDYHCFSKKKLACTYDYFSWSRPGIGKNIFMMVFMGAIAFTILFLIEYRIFHRLFHKGKQLVKLSVAPAEEGFVEEDVQIEKDRVQKMDAAQIQFNHLLFTDLTKYYGKLLAVNQLSLAVDRKECFGVLGSNGAGKSTLLKMLTGDETISFGKGFVQGANLMSELPEVYRKIGYCPQTDGVHEDFTAEEILYQFCLMRGIPKDRIAGYTHRLASEFTFKAELHKQVKELSGGTRRKLSAAISLIGGPSVIFLDEPTTGLDPLAKRMLWTAICKIRDQGRTIVLTSHSIEEAEYLCTRVAIMVNGEFKCLGSSQHLKNKFSQGYIITIKGSDNQLILIKEWMQDRFPGARLKETYQSQVTYHIPARNLKWYDVFQILETAKADTRIPIDDYSIGQTSLEQVYLSFIKKQREDDTKSIKGSHWNLILKN</sequence>
<comment type="subcellular location">
    <subcellularLocation>
        <location evidence="1">Membrane</location>
        <topology evidence="1">Multi-pass membrane protein</topology>
    </subcellularLocation>
</comment>
<keyword evidence="3" id="KW-0813">Transport</keyword>
<evidence type="ECO:0000256" key="4">
    <source>
        <dbReference type="ARBA" id="ARBA00022692"/>
    </source>
</evidence>
<dbReference type="GO" id="GO:0140359">
    <property type="term" value="F:ABC-type transporter activity"/>
    <property type="evidence" value="ECO:0007669"/>
    <property type="project" value="InterPro"/>
</dbReference>
<evidence type="ECO:0000313" key="12">
    <source>
        <dbReference type="EMBL" id="SSX00083.1"/>
    </source>
</evidence>
<dbReference type="GO" id="GO:0005319">
    <property type="term" value="F:lipid transporter activity"/>
    <property type="evidence" value="ECO:0007669"/>
    <property type="project" value="TreeGrafter"/>
</dbReference>
<dbReference type="FunFam" id="3.40.50.300:FF:000335">
    <property type="entry name" value="ATP binding cassette subfamily A member 5"/>
    <property type="match status" value="1"/>
</dbReference>
<dbReference type="CDD" id="cd03263">
    <property type="entry name" value="ABC_subfamily_A"/>
    <property type="match status" value="2"/>
</dbReference>
<dbReference type="GO" id="GO:0005524">
    <property type="term" value="F:ATP binding"/>
    <property type="evidence" value="ECO:0007669"/>
    <property type="project" value="UniProtKB-KW"/>
</dbReference>
<gene>
    <name evidence="13" type="primary">CSON001511</name>
</gene>
<dbReference type="FunFam" id="3.40.50.300:FF:000298">
    <property type="entry name" value="ATP-binding cassette sub-family A member 12"/>
    <property type="match status" value="1"/>
</dbReference>
<proteinExistence type="inferred from homology"/>
<feature type="transmembrane region" description="Helical" evidence="10">
    <location>
        <begin position="1077"/>
        <end position="1103"/>
    </location>
</feature>
<evidence type="ECO:0000256" key="9">
    <source>
        <dbReference type="ARBA" id="ARBA00023136"/>
    </source>
</evidence>
<dbReference type="PROSITE" id="PS50893">
    <property type="entry name" value="ABC_TRANSPORTER_2"/>
    <property type="match status" value="2"/>
</dbReference>
<reference evidence="12" key="1">
    <citation type="submission" date="2018-04" db="EMBL/GenBank/DDBJ databases">
        <authorList>
            <person name="Go L.Y."/>
            <person name="Mitchell J.A."/>
        </authorList>
    </citation>
    <scope>NUCLEOTIDE SEQUENCE</scope>
    <source>
        <tissue evidence="12">Whole organism</tissue>
    </source>
</reference>
<protein>
    <submittedName>
        <fullName evidence="13">CSON001511 protein</fullName>
    </submittedName>
</protein>
<dbReference type="PANTHER" id="PTHR19229">
    <property type="entry name" value="ATP-BINDING CASSETTE TRANSPORTER SUBFAMILY A ABCA"/>
    <property type="match status" value="1"/>
</dbReference>
<feature type="transmembrane region" description="Helical" evidence="10">
    <location>
        <begin position="24"/>
        <end position="43"/>
    </location>
</feature>
<feature type="domain" description="ABC transporter" evidence="11">
    <location>
        <begin position="496"/>
        <end position="723"/>
    </location>
</feature>
<dbReference type="Pfam" id="PF23321">
    <property type="entry name" value="R1_ABCA1"/>
    <property type="match status" value="1"/>
</dbReference>
<organism evidence="13">
    <name type="scientific">Culicoides sonorensis</name>
    <name type="common">Biting midge</name>
    <dbReference type="NCBI Taxonomy" id="179676"/>
    <lineage>
        <taxon>Eukaryota</taxon>
        <taxon>Metazoa</taxon>
        <taxon>Ecdysozoa</taxon>
        <taxon>Arthropoda</taxon>
        <taxon>Hexapoda</taxon>
        <taxon>Insecta</taxon>
        <taxon>Pterygota</taxon>
        <taxon>Neoptera</taxon>
        <taxon>Endopterygota</taxon>
        <taxon>Diptera</taxon>
        <taxon>Nematocera</taxon>
        <taxon>Chironomoidea</taxon>
        <taxon>Ceratopogonidae</taxon>
        <taxon>Ceratopogoninae</taxon>
        <taxon>Culicoides</taxon>
        <taxon>Monoculicoides</taxon>
    </lineage>
</organism>
<comment type="similarity">
    <text evidence="2">Belongs to the ABC transporter superfamily. ABCA family.</text>
</comment>
<dbReference type="GO" id="GO:0016020">
    <property type="term" value="C:membrane"/>
    <property type="evidence" value="ECO:0007669"/>
    <property type="project" value="UniProtKB-SubCell"/>
</dbReference>
<evidence type="ECO:0000256" key="8">
    <source>
        <dbReference type="ARBA" id="ARBA00022989"/>
    </source>
</evidence>
<dbReference type="InterPro" id="IPR013525">
    <property type="entry name" value="ABC2_TM"/>
</dbReference>
<dbReference type="EMBL" id="UFQT01000123">
    <property type="protein sequence ID" value="SSX20463.1"/>
    <property type="molecule type" value="Genomic_DNA"/>
</dbReference>
<dbReference type="InterPro" id="IPR017871">
    <property type="entry name" value="ABC_transporter-like_CS"/>
</dbReference>
<dbReference type="EMBL" id="UFQS01000123">
    <property type="protein sequence ID" value="SSX00083.1"/>
    <property type="molecule type" value="Genomic_DNA"/>
</dbReference>
<dbReference type="GO" id="GO:0016887">
    <property type="term" value="F:ATP hydrolysis activity"/>
    <property type="evidence" value="ECO:0007669"/>
    <property type="project" value="InterPro"/>
</dbReference>
<keyword evidence="4 10" id="KW-0812">Transmembrane</keyword>
<dbReference type="Gene3D" id="3.40.50.300">
    <property type="entry name" value="P-loop containing nucleotide triphosphate hydrolases"/>
    <property type="match status" value="2"/>
</dbReference>
<feature type="domain" description="ABC transporter" evidence="11">
    <location>
        <begin position="1303"/>
        <end position="1533"/>
    </location>
</feature>
<feature type="transmembrane region" description="Helical" evidence="10">
    <location>
        <begin position="1234"/>
        <end position="1256"/>
    </location>
</feature>
<evidence type="ECO:0000256" key="7">
    <source>
        <dbReference type="ARBA" id="ARBA00022840"/>
    </source>
</evidence>
<name>A0A336LUW2_CULSO</name>
<evidence type="ECO:0000256" key="5">
    <source>
        <dbReference type="ARBA" id="ARBA00022737"/>
    </source>
</evidence>
<evidence type="ECO:0000256" key="6">
    <source>
        <dbReference type="ARBA" id="ARBA00022741"/>
    </source>
</evidence>
<feature type="transmembrane region" description="Helical" evidence="10">
    <location>
        <begin position="859"/>
        <end position="880"/>
    </location>
</feature>
<feature type="transmembrane region" description="Helical" evidence="10">
    <location>
        <begin position="1115"/>
        <end position="1147"/>
    </location>
</feature>
<dbReference type="Pfam" id="PF00005">
    <property type="entry name" value="ABC_tran"/>
    <property type="match status" value="2"/>
</dbReference>
<reference evidence="13" key="2">
    <citation type="submission" date="2018-07" db="EMBL/GenBank/DDBJ databases">
        <authorList>
            <person name="Quirk P.G."/>
            <person name="Krulwich T.A."/>
        </authorList>
    </citation>
    <scope>NUCLEOTIDE SEQUENCE</scope>
</reference>
<feature type="transmembrane region" description="Helical" evidence="10">
    <location>
        <begin position="224"/>
        <end position="245"/>
    </location>
</feature>
<keyword evidence="6" id="KW-0547">Nucleotide-binding</keyword>
<keyword evidence="7" id="KW-0067">ATP-binding</keyword>
<dbReference type="VEuPathDB" id="VectorBase:CSON001511"/>
<keyword evidence="8 10" id="KW-1133">Transmembrane helix</keyword>